<dbReference type="Proteomes" id="UP000828390">
    <property type="component" value="Unassembled WGS sequence"/>
</dbReference>
<proteinExistence type="predicted"/>
<sequence>MLLSSELTKPYKSDNPASKLQPNVSFIDHVYDDQSASRCFELSDEVRPEKVRQEGNGLSVIRRVIETLSSVPVEENDWCSRFSNQLYDALDCLGYSLDMIDVRRKAYRFLNEQSKLLKVVGSKADGLTAEYESDKDCLMISNEIIAREAGTDIKPPFIPVCDMVTEFTEPGHVMLALHKKAFFCDNPYADESLYILIAGTKYLSSGLCKQRSFKIMIEASHDYNEVEVGIAGPSINVGTKFHSCDSVVAIRGICPNVLKSWAERDRVNDWPSRDVKEEILQTEVQLVPTGINGSLYEHCEWRLCFIPAEQILTSNLNETLIKAYVVLKMIAKHILKSVCVGVSSFMLKNIIYWVAEMFPQGIFTKSFLYNTVSIGLQILLKCVHEEDSLPYYMIPDRNLLSGKVLSGDRQRLSTVLQNLILFKQQFVHKIPKLHYTLIGLVTFMPDPQRNQRDILNTLLLAKKASMTYFENLGLSKEETQKQMDKDELYQLIVYHLANIVIPEWTSFKDISKSMEVFSERFSQRMYNIDV</sequence>
<evidence type="ECO:0008006" key="3">
    <source>
        <dbReference type="Google" id="ProtNLM"/>
    </source>
</evidence>
<dbReference type="Gene3D" id="1.10.1410.40">
    <property type="match status" value="1"/>
</dbReference>
<dbReference type="PANTHER" id="PTHR10656">
    <property type="entry name" value="CELL FATE DETERMINING PROTEIN MAB21-RELATED"/>
    <property type="match status" value="1"/>
</dbReference>
<evidence type="ECO:0000313" key="1">
    <source>
        <dbReference type="EMBL" id="KAH3798546.1"/>
    </source>
</evidence>
<dbReference type="EMBL" id="JAIWYP010000007">
    <property type="protein sequence ID" value="KAH3798546.1"/>
    <property type="molecule type" value="Genomic_DNA"/>
</dbReference>
<reference evidence="1" key="1">
    <citation type="journal article" date="2019" name="bioRxiv">
        <title>The Genome of the Zebra Mussel, Dreissena polymorpha: A Resource for Invasive Species Research.</title>
        <authorList>
            <person name="McCartney M.A."/>
            <person name="Auch B."/>
            <person name="Kono T."/>
            <person name="Mallez S."/>
            <person name="Zhang Y."/>
            <person name="Obille A."/>
            <person name="Becker A."/>
            <person name="Abrahante J.E."/>
            <person name="Garbe J."/>
            <person name="Badalamenti J.P."/>
            <person name="Herman A."/>
            <person name="Mangelson H."/>
            <person name="Liachko I."/>
            <person name="Sullivan S."/>
            <person name="Sone E.D."/>
            <person name="Koren S."/>
            <person name="Silverstein K.A.T."/>
            <person name="Beckman K.B."/>
            <person name="Gohl D.M."/>
        </authorList>
    </citation>
    <scope>NUCLEOTIDE SEQUENCE</scope>
    <source>
        <strain evidence="1">Duluth1</strain>
        <tissue evidence="1">Whole animal</tissue>
    </source>
</reference>
<comment type="caution">
    <text evidence="1">The sequence shown here is derived from an EMBL/GenBank/DDBJ whole genome shotgun (WGS) entry which is preliminary data.</text>
</comment>
<name>A0A9D4J3L9_DREPO</name>
<dbReference type="AlphaFoldDB" id="A0A9D4J3L9"/>
<dbReference type="InterPro" id="IPR024810">
    <property type="entry name" value="MAB21L/cGLR"/>
</dbReference>
<accession>A0A9D4J3L9</accession>
<organism evidence="1 2">
    <name type="scientific">Dreissena polymorpha</name>
    <name type="common">Zebra mussel</name>
    <name type="synonym">Mytilus polymorpha</name>
    <dbReference type="NCBI Taxonomy" id="45954"/>
    <lineage>
        <taxon>Eukaryota</taxon>
        <taxon>Metazoa</taxon>
        <taxon>Spiralia</taxon>
        <taxon>Lophotrochozoa</taxon>
        <taxon>Mollusca</taxon>
        <taxon>Bivalvia</taxon>
        <taxon>Autobranchia</taxon>
        <taxon>Heteroconchia</taxon>
        <taxon>Euheterodonta</taxon>
        <taxon>Imparidentia</taxon>
        <taxon>Neoheterodontei</taxon>
        <taxon>Myida</taxon>
        <taxon>Dreissenoidea</taxon>
        <taxon>Dreissenidae</taxon>
        <taxon>Dreissena</taxon>
    </lineage>
</organism>
<protein>
    <recommendedName>
        <fullName evidence="3">Mab-21-like HhH/H2TH-like domain-containing protein</fullName>
    </recommendedName>
</protein>
<dbReference type="SMART" id="SM01265">
    <property type="entry name" value="Mab-21"/>
    <property type="match status" value="1"/>
</dbReference>
<gene>
    <name evidence="1" type="ORF">DPMN_152146</name>
</gene>
<dbReference type="PANTHER" id="PTHR10656:SF69">
    <property type="entry name" value="MAB-21-LIKE HHH_H2TH-LIKE DOMAIN-CONTAINING PROTEIN"/>
    <property type="match status" value="1"/>
</dbReference>
<reference evidence="1" key="2">
    <citation type="submission" date="2020-11" db="EMBL/GenBank/DDBJ databases">
        <authorList>
            <person name="McCartney M.A."/>
            <person name="Auch B."/>
            <person name="Kono T."/>
            <person name="Mallez S."/>
            <person name="Becker A."/>
            <person name="Gohl D.M."/>
            <person name="Silverstein K.A.T."/>
            <person name="Koren S."/>
            <person name="Bechman K.B."/>
            <person name="Herman A."/>
            <person name="Abrahante J.E."/>
            <person name="Garbe J."/>
        </authorList>
    </citation>
    <scope>NUCLEOTIDE SEQUENCE</scope>
    <source>
        <strain evidence="1">Duluth1</strain>
        <tissue evidence="1">Whole animal</tissue>
    </source>
</reference>
<keyword evidence="2" id="KW-1185">Reference proteome</keyword>
<evidence type="ECO:0000313" key="2">
    <source>
        <dbReference type="Proteomes" id="UP000828390"/>
    </source>
</evidence>